<organism evidence="1 2">
    <name type="scientific">Conger conger</name>
    <name type="common">Conger eel</name>
    <name type="synonym">Muraena conger</name>
    <dbReference type="NCBI Taxonomy" id="82655"/>
    <lineage>
        <taxon>Eukaryota</taxon>
        <taxon>Metazoa</taxon>
        <taxon>Chordata</taxon>
        <taxon>Craniata</taxon>
        <taxon>Vertebrata</taxon>
        <taxon>Euteleostomi</taxon>
        <taxon>Actinopterygii</taxon>
        <taxon>Neopterygii</taxon>
        <taxon>Teleostei</taxon>
        <taxon>Anguilliformes</taxon>
        <taxon>Congridae</taxon>
        <taxon>Conger</taxon>
    </lineage>
</organism>
<dbReference type="PANTHER" id="PTHR16968:SF2">
    <property type="entry name" value="LENS EPITHELIAL CELL PROTEIN LEP503"/>
    <property type="match status" value="1"/>
</dbReference>
<comment type="caution">
    <text evidence="1">The sequence shown here is derived from an EMBL/GenBank/DDBJ whole genome shotgun (WGS) entry which is preliminary data.</text>
</comment>
<evidence type="ECO:0000313" key="1">
    <source>
        <dbReference type="EMBL" id="KAJ8287929.1"/>
    </source>
</evidence>
<protein>
    <submittedName>
        <fullName evidence="1">Uncharacterized protein</fullName>
    </submittedName>
</protein>
<accession>A0A9Q1E1K9</accession>
<proteinExistence type="predicted"/>
<dbReference type="Pfam" id="PF15221">
    <property type="entry name" value="LEP503"/>
    <property type="match status" value="1"/>
</dbReference>
<sequence length="119" mass="13148">MIQVQDRLEIVCRTILLARCTPSATISFLSLRALLSRLLMHPQRPLPQAMPATSVGQNLRDALGFGRDGAFGIGRDGGFGGFGRGKNFFGGNFAYGIIRSLKECMYFLLCCWCIKEILD</sequence>
<name>A0A9Q1E1K9_CONCO</name>
<reference evidence="1" key="1">
    <citation type="journal article" date="2023" name="Science">
        <title>Genome structures resolve the early diversification of teleost fishes.</title>
        <authorList>
            <person name="Parey E."/>
            <person name="Louis A."/>
            <person name="Montfort J."/>
            <person name="Bouchez O."/>
            <person name="Roques C."/>
            <person name="Iampietro C."/>
            <person name="Lluch J."/>
            <person name="Castinel A."/>
            <person name="Donnadieu C."/>
            <person name="Desvignes T."/>
            <person name="Floi Bucao C."/>
            <person name="Jouanno E."/>
            <person name="Wen M."/>
            <person name="Mejri S."/>
            <person name="Dirks R."/>
            <person name="Jansen H."/>
            <person name="Henkel C."/>
            <person name="Chen W.J."/>
            <person name="Zahm M."/>
            <person name="Cabau C."/>
            <person name="Klopp C."/>
            <person name="Thompson A.W."/>
            <person name="Robinson-Rechavi M."/>
            <person name="Braasch I."/>
            <person name="Lecointre G."/>
            <person name="Bobe J."/>
            <person name="Postlethwait J.H."/>
            <person name="Berthelot C."/>
            <person name="Roest Crollius H."/>
            <person name="Guiguen Y."/>
        </authorList>
    </citation>
    <scope>NUCLEOTIDE SEQUENCE</scope>
    <source>
        <strain evidence="1">Concon-B</strain>
    </source>
</reference>
<dbReference type="EMBL" id="JAFJMO010000001">
    <property type="protein sequence ID" value="KAJ8287929.1"/>
    <property type="molecule type" value="Genomic_DNA"/>
</dbReference>
<evidence type="ECO:0000313" key="2">
    <source>
        <dbReference type="Proteomes" id="UP001152803"/>
    </source>
</evidence>
<gene>
    <name evidence="1" type="ORF">COCON_G00005880</name>
</gene>
<keyword evidence="2" id="KW-1185">Reference proteome</keyword>
<dbReference type="InterPro" id="IPR029194">
    <property type="entry name" value="LEP503"/>
</dbReference>
<dbReference type="AlphaFoldDB" id="A0A9Q1E1K9"/>
<dbReference type="Proteomes" id="UP001152803">
    <property type="component" value="Unassembled WGS sequence"/>
</dbReference>
<dbReference type="PANTHER" id="PTHR16968">
    <property type="entry name" value="LENS EPITHELIAL CELL PROTEIN LEP503"/>
    <property type="match status" value="1"/>
</dbReference>